<dbReference type="SMART" id="SM00982">
    <property type="entry name" value="TRCF"/>
    <property type="match status" value="1"/>
</dbReference>
<dbReference type="Gene3D" id="3.90.1150.50">
    <property type="entry name" value="Transcription-repair-coupling factor, D7 domain"/>
    <property type="match status" value="1"/>
</dbReference>
<dbReference type="SMART" id="SM00490">
    <property type="entry name" value="HELICc"/>
    <property type="match status" value="1"/>
</dbReference>
<keyword evidence="8 9" id="KW-0234">DNA repair</keyword>
<dbReference type="GO" id="GO:0003678">
    <property type="term" value="F:DNA helicase activity"/>
    <property type="evidence" value="ECO:0007669"/>
    <property type="project" value="TreeGrafter"/>
</dbReference>
<evidence type="ECO:0000256" key="9">
    <source>
        <dbReference type="HAMAP-Rule" id="MF_00969"/>
    </source>
</evidence>
<dbReference type="SUPFAM" id="SSF141259">
    <property type="entry name" value="CarD-like"/>
    <property type="match status" value="1"/>
</dbReference>
<feature type="domain" description="Helicase C-terminal" evidence="11">
    <location>
        <begin position="661"/>
        <end position="815"/>
    </location>
</feature>
<reference evidence="12" key="1">
    <citation type="submission" date="2015-11" db="EMBL/GenBank/DDBJ databases">
        <authorList>
            <person name="Zhang Y."/>
            <person name="Guo Z."/>
        </authorList>
    </citation>
    <scope>NUCLEOTIDE SEQUENCE</scope>
    <source>
        <strain evidence="12">BN30871</strain>
    </source>
</reference>
<keyword evidence="4 9" id="KW-0378">Hydrolase</keyword>
<evidence type="ECO:0000256" key="3">
    <source>
        <dbReference type="ARBA" id="ARBA00022763"/>
    </source>
</evidence>
<evidence type="ECO:0000313" key="12">
    <source>
        <dbReference type="EMBL" id="CUV66012.1"/>
    </source>
</evidence>
<dbReference type="PROSITE" id="PS51194">
    <property type="entry name" value="HELICASE_CTER"/>
    <property type="match status" value="1"/>
</dbReference>
<name>A0A0S4XPY3_9BACT</name>
<dbReference type="InterPro" id="IPR037235">
    <property type="entry name" value="TRCF-like_C_D7"/>
</dbReference>
<dbReference type="SUPFAM" id="SSF143517">
    <property type="entry name" value="TRCF domain-like"/>
    <property type="match status" value="1"/>
</dbReference>
<keyword evidence="5" id="KW-0347">Helicase</keyword>
<dbReference type="Pfam" id="PF00270">
    <property type="entry name" value="DEAD"/>
    <property type="match status" value="1"/>
</dbReference>
<dbReference type="Gene3D" id="2.40.10.170">
    <property type="match status" value="1"/>
</dbReference>
<dbReference type="InterPro" id="IPR005118">
    <property type="entry name" value="TRCF_C"/>
</dbReference>
<comment type="subcellular location">
    <subcellularLocation>
        <location evidence="9">Cytoplasm</location>
    </subcellularLocation>
</comment>
<dbReference type="GO" id="GO:0005737">
    <property type="term" value="C:cytoplasm"/>
    <property type="evidence" value="ECO:0007669"/>
    <property type="project" value="UniProtKB-SubCell"/>
</dbReference>
<dbReference type="InterPro" id="IPR041471">
    <property type="entry name" value="UvrB_inter"/>
</dbReference>
<keyword evidence="6 9" id="KW-0067">ATP-binding</keyword>
<dbReference type="Gene3D" id="3.40.50.300">
    <property type="entry name" value="P-loop containing nucleotide triphosphate hydrolases"/>
    <property type="match status" value="2"/>
</dbReference>
<feature type="domain" description="Helicase ATP-binding" evidence="10">
    <location>
        <begin position="481"/>
        <end position="640"/>
    </location>
</feature>
<evidence type="ECO:0000256" key="2">
    <source>
        <dbReference type="ARBA" id="ARBA00022741"/>
    </source>
</evidence>
<dbReference type="Pfam" id="PF17757">
    <property type="entry name" value="UvrB_inter"/>
    <property type="match status" value="1"/>
</dbReference>
<dbReference type="GO" id="GO:0005524">
    <property type="term" value="F:ATP binding"/>
    <property type="evidence" value="ECO:0007669"/>
    <property type="project" value="UniProtKB-UniRule"/>
</dbReference>
<dbReference type="Pfam" id="PF00271">
    <property type="entry name" value="Helicase_C"/>
    <property type="match status" value="1"/>
</dbReference>
<dbReference type="InterPro" id="IPR003711">
    <property type="entry name" value="CarD-like/TRCF_RID"/>
</dbReference>
<dbReference type="InterPro" id="IPR014001">
    <property type="entry name" value="Helicase_ATP-bd"/>
</dbReference>
<keyword evidence="2 9" id="KW-0547">Nucleotide-binding</keyword>
<proteinExistence type="inferred from homology"/>
<dbReference type="InterPro" id="IPR027417">
    <property type="entry name" value="P-loop_NTPase"/>
</dbReference>
<comment type="function">
    <text evidence="9">Couples transcription and DNA repair by recognizing RNA polymerase (RNAP) stalled at DNA lesions. Mediates ATP-dependent release of RNAP and its truncated transcript from the DNA, and recruitment of nucleotide excision repair machinery to the damaged site.</text>
</comment>
<organism evidence="12">
    <name type="scientific">Sulfurovum sp. enrichment culture clone C5</name>
    <dbReference type="NCBI Taxonomy" id="497650"/>
    <lineage>
        <taxon>Bacteria</taxon>
        <taxon>Pseudomonadati</taxon>
        <taxon>Campylobacterota</taxon>
        <taxon>Epsilonproteobacteria</taxon>
        <taxon>Campylobacterales</taxon>
        <taxon>Sulfurovaceae</taxon>
        <taxon>Sulfurovum</taxon>
        <taxon>environmental samples</taxon>
    </lineage>
</organism>
<evidence type="ECO:0000256" key="6">
    <source>
        <dbReference type="ARBA" id="ARBA00022840"/>
    </source>
</evidence>
<comment type="similarity">
    <text evidence="9">In the N-terminal section; belongs to the UvrB family.</text>
</comment>
<dbReference type="GO" id="GO:0006355">
    <property type="term" value="P:regulation of DNA-templated transcription"/>
    <property type="evidence" value="ECO:0007669"/>
    <property type="project" value="UniProtKB-UniRule"/>
</dbReference>
<evidence type="ECO:0000256" key="1">
    <source>
        <dbReference type="ARBA" id="ARBA00022490"/>
    </source>
</evidence>
<protein>
    <recommendedName>
        <fullName evidence="9">Transcription-repair-coupling factor</fullName>
        <shortName evidence="9">TRCF</shortName>
        <ecNumber evidence="9">3.6.4.-</ecNumber>
    </recommendedName>
</protein>
<dbReference type="PANTHER" id="PTHR47964:SF1">
    <property type="entry name" value="ATP-DEPENDENT DNA HELICASE HOMOLOG RECG, CHLOROPLASTIC"/>
    <property type="match status" value="1"/>
</dbReference>
<dbReference type="SMART" id="SM01058">
    <property type="entry name" value="CarD_TRCF"/>
    <property type="match status" value="1"/>
</dbReference>
<dbReference type="GO" id="GO:0016787">
    <property type="term" value="F:hydrolase activity"/>
    <property type="evidence" value="ECO:0007669"/>
    <property type="project" value="UniProtKB-KW"/>
</dbReference>
<dbReference type="Pfam" id="PF02559">
    <property type="entry name" value="CarD_TRCF_RID"/>
    <property type="match status" value="1"/>
</dbReference>
<dbReference type="EMBL" id="FAXN01000058">
    <property type="protein sequence ID" value="CUV66012.1"/>
    <property type="molecule type" value="Genomic_DNA"/>
</dbReference>
<keyword evidence="1 9" id="KW-0963">Cytoplasm</keyword>
<comment type="similarity">
    <text evidence="9">In the C-terminal section; belongs to the helicase family. RecG subfamily.</text>
</comment>
<dbReference type="EC" id="3.6.4.-" evidence="9"/>
<dbReference type="InterPro" id="IPR004576">
    <property type="entry name" value="Mfd"/>
</dbReference>
<evidence type="ECO:0000259" key="11">
    <source>
        <dbReference type="PROSITE" id="PS51194"/>
    </source>
</evidence>
<dbReference type="GO" id="GO:0003684">
    <property type="term" value="F:damaged DNA binding"/>
    <property type="evidence" value="ECO:0007669"/>
    <property type="project" value="InterPro"/>
</dbReference>
<dbReference type="PANTHER" id="PTHR47964">
    <property type="entry name" value="ATP-DEPENDENT DNA HELICASE HOMOLOG RECG, CHLOROPLASTIC"/>
    <property type="match status" value="1"/>
</dbReference>
<keyword evidence="3 9" id="KW-0227">DNA damage</keyword>
<evidence type="ECO:0000256" key="4">
    <source>
        <dbReference type="ARBA" id="ARBA00022801"/>
    </source>
</evidence>
<dbReference type="SMART" id="SM00487">
    <property type="entry name" value="DEXDc"/>
    <property type="match status" value="1"/>
</dbReference>
<dbReference type="InterPro" id="IPR047112">
    <property type="entry name" value="RecG/Mfd"/>
</dbReference>
<keyword evidence="7 9" id="KW-0238">DNA-binding</keyword>
<evidence type="ECO:0000259" key="10">
    <source>
        <dbReference type="PROSITE" id="PS51192"/>
    </source>
</evidence>
<dbReference type="HAMAP" id="MF_00969">
    <property type="entry name" value="TRCF"/>
    <property type="match status" value="1"/>
</dbReference>
<evidence type="ECO:0000256" key="7">
    <source>
        <dbReference type="ARBA" id="ARBA00023125"/>
    </source>
</evidence>
<dbReference type="InterPro" id="IPR011545">
    <property type="entry name" value="DEAD/DEAH_box_helicase_dom"/>
</dbReference>
<dbReference type="GO" id="GO:0000716">
    <property type="term" value="P:transcription-coupled nucleotide-excision repair, DNA damage recognition"/>
    <property type="evidence" value="ECO:0007669"/>
    <property type="project" value="UniProtKB-UniRule"/>
</dbReference>
<dbReference type="InterPro" id="IPR036101">
    <property type="entry name" value="CarD-like/TRCF_RID_sf"/>
</dbReference>
<evidence type="ECO:0000256" key="5">
    <source>
        <dbReference type="ARBA" id="ARBA00022806"/>
    </source>
</evidence>
<dbReference type="AlphaFoldDB" id="A0A0S4XPY3"/>
<dbReference type="Gene3D" id="3.30.2060.10">
    <property type="entry name" value="Penicillin-binding protein 1b domain"/>
    <property type="match status" value="1"/>
</dbReference>
<dbReference type="PROSITE" id="PS51192">
    <property type="entry name" value="HELICASE_ATP_BIND_1"/>
    <property type="match status" value="1"/>
</dbReference>
<dbReference type="SUPFAM" id="SSF52540">
    <property type="entry name" value="P-loop containing nucleoside triphosphate hydrolases"/>
    <property type="match status" value="3"/>
</dbReference>
<gene>
    <name evidence="9 12" type="primary">mfd</name>
    <name evidence="12" type="ORF">BN3087_560007</name>
</gene>
<dbReference type="InterPro" id="IPR001650">
    <property type="entry name" value="Helicase_C-like"/>
</dbReference>
<dbReference type="Pfam" id="PF03461">
    <property type="entry name" value="TRCF"/>
    <property type="match status" value="1"/>
</dbReference>
<sequence>MFQSNIYEYLECNLKKLGSNLLFVCNNNKEANEISDIVNLLNIKPFVLPDIMVEFGEDLRAYQDELYDFIKELGLYYMCQETKVLISPYRTLNLTFPKETFLQTIKLSFADKIDKNIKDKLFFWGYSFVDIVASKGEVSFRGDIIDIYPINEESPYRISLFDDEIESIRRFDVSTQKSIVEEIESFAIFPAFLSLEESEFEQINQKVKNFKSDTFVKDIASLGWWVIDDIGNKASDILKFIAVIKLESSDIDIPIIQEAKSYKDIEVTDINKLISTHKNKEIIVVAKNESIVRGSALESFDGIKFKYQDGQINILGNDKLIISINKPTKLKKVKKSSIILDELKTGDYVVHETHGVGIFKGIEKRDILGATREFVVIVYQNEDMLLVPVENLEVIDRYMSDGGSVPVLDRLGKMSFRNLKEKVKEKLFAIASQIINLSALRHMSQGIKIDIDPSIHSEFLASAGFIHTSDQEDAINDTLKELKSGNIMDRLLSADVGFGKTEVAMNAMFACVKNGYQTCMIAPTTLLSSQHYKSLVSRLSPYGIRVAKLDRFCTTKERKDVLNRAKSGEVDVVIGTHALLGIEFHKLALVVIDEEHKFGVKQKEALKEMARDVHLLSMSATPIPRSLNLALSSVKTFSEILTPPMERVGVRTFVKNYDEALLKEVILRELRRGGQIFYVHNSIASLEDKKKSLLKILSDLKIAVLHSQISAKETEDEMIKFEKGEFDILLSTSIVESGIHIPTANTMIVDGSNNFGMADLHQLRGRVGRGSREGYCYFLVEDKLSLSEQAKKRLIALESHSDLGSGAVLAFHDLEIRGGGNIIGEAQSGHIKQIGYGLYLRMLEDAIKELSGKKEDKEKSVEVKLAVDAYLSEELINEDRLRLELYRRLSLSTSVGEVYEISSEIEDRFGRLDKISKQFIDLMAIKLMAKAKGITKVSSYNENLFFEFEDENKERLTIKAISRDDDDIIATAFGYLKQN</sequence>
<evidence type="ECO:0000256" key="8">
    <source>
        <dbReference type="ARBA" id="ARBA00023204"/>
    </source>
</evidence>
<accession>A0A0S4XPY3</accession>